<dbReference type="Proteomes" id="UP001212841">
    <property type="component" value="Unassembled WGS sequence"/>
</dbReference>
<organism evidence="2 3">
    <name type="scientific">Rhizophlyctis rosea</name>
    <dbReference type="NCBI Taxonomy" id="64517"/>
    <lineage>
        <taxon>Eukaryota</taxon>
        <taxon>Fungi</taxon>
        <taxon>Fungi incertae sedis</taxon>
        <taxon>Chytridiomycota</taxon>
        <taxon>Chytridiomycota incertae sedis</taxon>
        <taxon>Chytridiomycetes</taxon>
        <taxon>Rhizophlyctidales</taxon>
        <taxon>Rhizophlyctidaceae</taxon>
        <taxon>Rhizophlyctis</taxon>
    </lineage>
</organism>
<feature type="compositionally biased region" description="Polar residues" evidence="1">
    <location>
        <begin position="1"/>
        <end position="11"/>
    </location>
</feature>
<feature type="non-terminal residue" evidence="2">
    <location>
        <position position="160"/>
    </location>
</feature>
<sequence length="160" mass="16802">MLTTPAKTSTLPTKTIQPTSTPTKTTLLLPFPPLTNPLNPGTTSSSAKHPINLPAATTPCIALPTPTIKTPTTASSSKGQALLTTSIKSPFSSSILATHAISVKRETYIAVLIPIAVNPPRGMDLNGLRSRCARFVPVQRPRKQGKKNARVEGGENVGEG</sequence>
<evidence type="ECO:0000256" key="1">
    <source>
        <dbReference type="SAM" id="MobiDB-lite"/>
    </source>
</evidence>
<protein>
    <submittedName>
        <fullName evidence="2">Uncharacterized protein</fullName>
    </submittedName>
</protein>
<dbReference type="AlphaFoldDB" id="A0AAD5RZM0"/>
<reference evidence="2" key="1">
    <citation type="submission" date="2020-05" db="EMBL/GenBank/DDBJ databases">
        <title>Phylogenomic resolution of chytrid fungi.</title>
        <authorList>
            <person name="Stajich J.E."/>
            <person name="Amses K."/>
            <person name="Simmons R."/>
            <person name="Seto K."/>
            <person name="Myers J."/>
            <person name="Bonds A."/>
            <person name="Quandt C.A."/>
            <person name="Barry K."/>
            <person name="Liu P."/>
            <person name="Grigoriev I."/>
            <person name="Longcore J.E."/>
            <person name="James T.Y."/>
        </authorList>
    </citation>
    <scope>NUCLEOTIDE SEQUENCE</scope>
    <source>
        <strain evidence="2">JEL0318</strain>
    </source>
</reference>
<proteinExistence type="predicted"/>
<evidence type="ECO:0000313" key="2">
    <source>
        <dbReference type="EMBL" id="KAJ3025505.1"/>
    </source>
</evidence>
<accession>A0AAD5RZM0</accession>
<dbReference type="EMBL" id="JADGJD010003126">
    <property type="protein sequence ID" value="KAJ3025505.1"/>
    <property type="molecule type" value="Genomic_DNA"/>
</dbReference>
<evidence type="ECO:0000313" key="3">
    <source>
        <dbReference type="Proteomes" id="UP001212841"/>
    </source>
</evidence>
<feature type="compositionally biased region" description="Low complexity" evidence="1">
    <location>
        <begin position="12"/>
        <end position="29"/>
    </location>
</feature>
<comment type="caution">
    <text evidence="2">The sequence shown here is derived from an EMBL/GenBank/DDBJ whole genome shotgun (WGS) entry which is preliminary data.</text>
</comment>
<keyword evidence="3" id="KW-1185">Reference proteome</keyword>
<feature type="region of interest" description="Disordered" evidence="1">
    <location>
        <begin position="1"/>
        <end position="30"/>
    </location>
</feature>
<gene>
    <name evidence="2" type="ORF">HK097_006669</name>
</gene>
<name>A0AAD5RZM0_9FUNG</name>
<feature type="region of interest" description="Disordered" evidence="1">
    <location>
        <begin position="138"/>
        <end position="160"/>
    </location>
</feature>